<evidence type="ECO:0000313" key="2">
    <source>
        <dbReference type="EMBL" id="OGG91394.1"/>
    </source>
</evidence>
<organism evidence="2 3">
    <name type="scientific">Candidatus Kaiserbacteria bacterium RIFCSPLOWO2_12_FULL_53_8</name>
    <dbReference type="NCBI Taxonomy" id="1798529"/>
    <lineage>
        <taxon>Bacteria</taxon>
        <taxon>Candidatus Kaiseribacteriota</taxon>
    </lineage>
</organism>
<evidence type="ECO:0000313" key="3">
    <source>
        <dbReference type="Proteomes" id="UP000178601"/>
    </source>
</evidence>
<dbReference type="Proteomes" id="UP000178601">
    <property type="component" value="Unassembled WGS sequence"/>
</dbReference>
<accession>A0A1F6FZX2</accession>
<dbReference type="EMBL" id="MFMQ01000053">
    <property type="protein sequence ID" value="OGG91394.1"/>
    <property type="molecule type" value="Genomic_DNA"/>
</dbReference>
<comment type="caution">
    <text evidence="2">The sequence shown here is derived from an EMBL/GenBank/DDBJ whole genome shotgun (WGS) entry which is preliminary data.</text>
</comment>
<sequence length="553" mass="59141">MMMKENSLPAVSNGVKKTLLSALVVSGCFLPLFANAQAYQYQRQGIFDCNQNGAFAMNVGSLTANGIYVPVADATVELNTGILVYKECVLREVIVRQREAASAAYLKRSYKGIQEGRNGNPQYAVNEGQELLTVGDQVFVSWFQSGALDSLNPAFKAAVSRAVLVNYDTSTRAPQTELTCPYEGDLTPFQTNPTQNFSFDAFLAGADPDCVPLYAKFEAQDLVNSRIAAAKQYQLDQWNWGRGYYALTDGAQDPLNQRVLTPASNVNSTFQNVIDSSVRQLESANDIGQMIGALYAGVATQIVADSQGLAGLSQSIGGQPSYLDQVSSQSGQGLRDAAVNVANNNLAGALRTEQQYNQVVKSIGSLLTQATLQLRGLENQCWALVISNVCTAPPDADRKCTAKPPASGSLTVATSTYQFAQAVIDSQIGTLAAQILPAIQKSDETLAKLTSIAARLSNPATQSQALQELDQLVSARPPVLHTPPDVAAITQQQQSTLSSLTNLLQTTRDTWTGVGSDGSTPANLSWDGTTNPGVGWCNATNDATRAAWVTKWK</sequence>
<name>A0A1F6FZX2_9BACT</name>
<evidence type="ECO:0000256" key="1">
    <source>
        <dbReference type="SAM" id="SignalP"/>
    </source>
</evidence>
<reference evidence="2 3" key="1">
    <citation type="journal article" date="2016" name="Nat. Commun.">
        <title>Thousands of microbial genomes shed light on interconnected biogeochemical processes in an aquifer system.</title>
        <authorList>
            <person name="Anantharaman K."/>
            <person name="Brown C.T."/>
            <person name="Hug L.A."/>
            <person name="Sharon I."/>
            <person name="Castelle C.J."/>
            <person name="Probst A.J."/>
            <person name="Thomas B.C."/>
            <person name="Singh A."/>
            <person name="Wilkins M.J."/>
            <person name="Karaoz U."/>
            <person name="Brodie E.L."/>
            <person name="Williams K.H."/>
            <person name="Hubbard S.S."/>
            <person name="Banfield J.F."/>
        </authorList>
    </citation>
    <scope>NUCLEOTIDE SEQUENCE [LARGE SCALE GENOMIC DNA]</scope>
</reference>
<gene>
    <name evidence="2" type="ORF">A3H16_02780</name>
</gene>
<protein>
    <submittedName>
        <fullName evidence="2">Uncharacterized protein</fullName>
    </submittedName>
</protein>
<feature type="signal peptide" evidence="1">
    <location>
        <begin position="1"/>
        <end position="36"/>
    </location>
</feature>
<proteinExistence type="predicted"/>
<keyword evidence="1" id="KW-0732">Signal</keyword>
<feature type="chain" id="PRO_5009524467" evidence="1">
    <location>
        <begin position="37"/>
        <end position="553"/>
    </location>
</feature>
<dbReference type="AlphaFoldDB" id="A0A1F6FZX2"/>
<dbReference type="PROSITE" id="PS51257">
    <property type="entry name" value="PROKAR_LIPOPROTEIN"/>
    <property type="match status" value="1"/>
</dbReference>